<dbReference type="AlphaFoldDB" id="A0A086A3A9"/>
<protein>
    <submittedName>
        <fullName evidence="1">Uncharacterized protein</fullName>
    </submittedName>
</protein>
<dbReference type="EMBL" id="MUGY01000002">
    <property type="protein sequence ID" value="OXA97832.1"/>
    <property type="molecule type" value="Genomic_DNA"/>
</dbReference>
<proteinExistence type="predicted"/>
<dbReference type="EMBL" id="JPRM01000036">
    <property type="protein sequence ID" value="KFF11173.1"/>
    <property type="molecule type" value="Genomic_DNA"/>
</dbReference>
<evidence type="ECO:0000313" key="3">
    <source>
        <dbReference type="Proteomes" id="UP000028712"/>
    </source>
</evidence>
<comment type="caution">
    <text evidence="1">The sequence shown here is derived from an EMBL/GenBank/DDBJ whole genome shotgun (WGS) entry which is preliminary data.</text>
</comment>
<reference evidence="2 4" key="2">
    <citation type="submission" date="2016-11" db="EMBL/GenBank/DDBJ databases">
        <title>Whole genomes of Flavobacteriaceae.</title>
        <authorList>
            <person name="Stine C."/>
            <person name="Li C."/>
            <person name="Tadesse D."/>
        </authorList>
    </citation>
    <scope>NUCLEOTIDE SEQUENCE [LARGE SCALE GENOMIC DNA]</scope>
    <source>
        <strain evidence="2 4">ATCC 29551</strain>
    </source>
</reference>
<reference evidence="1 3" key="1">
    <citation type="submission" date="2014-07" db="EMBL/GenBank/DDBJ databases">
        <title>Genome of Flavobacterium hydatis DSM 2063.</title>
        <authorList>
            <person name="Pipes S.E."/>
            <person name="Stropko S.J."/>
            <person name="Newman J.D."/>
        </authorList>
    </citation>
    <scope>NUCLEOTIDE SEQUENCE [LARGE SCALE GENOMIC DNA]</scope>
    <source>
        <strain evidence="1 3">DSM 2063</strain>
    </source>
</reference>
<evidence type="ECO:0000313" key="2">
    <source>
        <dbReference type="EMBL" id="OXA97832.1"/>
    </source>
</evidence>
<dbReference type="Proteomes" id="UP000198424">
    <property type="component" value="Unassembled WGS sequence"/>
</dbReference>
<organism evidence="1 3">
    <name type="scientific">Flavobacterium hydatis</name>
    <name type="common">Cytophaga aquatilis</name>
    <dbReference type="NCBI Taxonomy" id="991"/>
    <lineage>
        <taxon>Bacteria</taxon>
        <taxon>Pseudomonadati</taxon>
        <taxon>Bacteroidota</taxon>
        <taxon>Flavobacteriia</taxon>
        <taxon>Flavobacteriales</taxon>
        <taxon>Flavobacteriaceae</taxon>
        <taxon>Flavobacterium</taxon>
    </lineage>
</organism>
<dbReference type="Proteomes" id="UP000028712">
    <property type="component" value="Unassembled WGS sequence"/>
</dbReference>
<gene>
    <name evidence="2" type="ORF">B0A62_02965</name>
    <name evidence="1" type="ORF">IW20_19725</name>
</gene>
<evidence type="ECO:0000313" key="1">
    <source>
        <dbReference type="EMBL" id="KFF11173.1"/>
    </source>
</evidence>
<accession>A0A086A3A9</accession>
<name>A0A086A3A9_FLAHY</name>
<sequence length="281" mass="32731">MAELSIIDNKLPEAKKNYEKAFGTGYSFPSDKFNAFAVSYFMKDTIKSIQYFNDLAALGQDKEKFIKYFLHSDPKPNPYIDFVTKDYKNIHEKVMKSEMPLLAKKMDAIFKMDQDCRNNGSEDNLLSCDRNVREQLYAFIATYGFPSYKKVGVLEEGVIQATNVGNFDMMLWHARGFTEEEIYSIGLENVKKGVYDARRFAMGFFYQGSDYPVAVPYDPITKEELDAINKKRAEIYLEPIEDYIRKVAYHTKNELYYRGDYCFLDPFLCIYSLNQPLVIKE</sequence>
<keyword evidence="4" id="KW-1185">Reference proteome</keyword>
<evidence type="ECO:0000313" key="4">
    <source>
        <dbReference type="Proteomes" id="UP000198424"/>
    </source>
</evidence>